<evidence type="ECO:0000259" key="2">
    <source>
        <dbReference type="Pfam" id="PF24883"/>
    </source>
</evidence>
<feature type="domain" description="Nephrocystin 3-like N-terminal" evidence="2">
    <location>
        <begin position="1"/>
        <end position="131"/>
    </location>
</feature>
<dbReference type="PANTHER" id="PTHR10039">
    <property type="entry name" value="AMELOGENIN"/>
    <property type="match status" value="1"/>
</dbReference>
<reference evidence="3" key="2">
    <citation type="submission" date="2023-06" db="EMBL/GenBank/DDBJ databases">
        <authorList>
            <consortium name="Lawrence Berkeley National Laboratory"/>
            <person name="Haridas S."/>
            <person name="Hensen N."/>
            <person name="Bonometti L."/>
            <person name="Westerberg I."/>
            <person name="Brannstrom I.O."/>
            <person name="Guillou S."/>
            <person name="Cros-Aarteil S."/>
            <person name="Calhoun S."/>
            <person name="Kuo A."/>
            <person name="Mondo S."/>
            <person name="Pangilinan J."/>
            <person name="Riley R."/>
            <person name="Labutti K."/>
            <person name="Andreopoulos B."/>
            <person name="Lipzen A."/>
            <person name="Chen C."/>
            <person name="Yanf M."/>
            <person name="Daum C."/>
            <person name="Ng V."/>
            <person name="Clum A."/>
            <person name="Steindorff A."/>
            <person name="Ohm R."/>
            <person name="Martin F."/>
            <person name="Silar P."/>
            <person name="Natvig D."/>
            <person name="Lalanne C."/>
            <person name="Gautier V."/>
            <person name="Ament-Velasquez S.L."/>
            <person name="Kruys A."/>
            <person name="Hutchinson M.I."/>
            <person name="Powell A.J."/>
            <person name="Barry K."/>
            <person name="Miller A.N."/>
            <person name="Grigoriev I.V."/>
            <person name="Debuchy R."/>
            <person name="Gladieux P."/>
            <person name="Thoren M.H."/>
            <person name="Johannesson H."/>
        </authorList>
    </citation>
    <scope>NUCLEOTIDE SEQUENCE</scope>
    <source>
        <strain evidence="3">CBS 955.72</strain>
    </source>
</reference>
<evidence type="ECO:0000313" key="4">
    <source>
        <dbReference type="Proteomes" id="UP001275084"/>
    </source>
</evidence>
<name>A0AAJ0HF16_9PEZI</name>
<gene>
    <name evidence="3" type="ORF">B0T25DRAFT_633034</name>
</gene>
<comment type="caution">
    <text evidence="3">The sequence shown here is derived from an EMBL/GenBank/DDBJ whole genome shotgun (WGS) entry which is preliminary data.</text>
</comment>
<dbReference type="EMBL" id="JAUIQD010000005">
    <property type="protein sequence ID" value="KAK3349649.1"/>
    <property type="molecule type" value="Genomic_DNA"/>
</dbReference>
<proteinExistence type="predicted"/>
<dbReference type="PANTHER" id="PTHR10039:SF5">
    <property type="entry name" value="NACHT DOMAIN-CONTAINING PROTEIN"/>
    <property type="match status" value="1"/>
</dbReference>
<keyword evidence="1" id="KW-0677">Repeat</keyword>
<evidence type="ECO:0000313" key="3">
    <source>
        <dbReference type="EMBL" id="KAK3349649.1"/>
    </source>
</evidence>
<accession>A0AAJ0HF16</accession>
<dbReference type="AlphaFoldDB" id="A0AAJ0HF16"/>
<dbReference type="Pfam" id="PF24883">
    <property type="entry name" value="NPHP3_N"/>
    <property type="match status" value="1"/>
</dbReference>
<reference evidence="3" key="1">
    <citation type="journal article" date="2023" name="Mol. Phylogenet. Evol.">
        <title>Genome-scale phylogeny and comparative genomics of the fungal order Sordariales.</title>
        <authorList>
            <person name="Hensen N."/>
            <person name="Bonometti L."/>
            <person name="Westerberg I."/>
            <person name="Brannstrom I.O."/>
            <person name="Guillou S."/>
            <person name="Cros-Aarteil S."/>
            <person name="Calhoun S."/>
            <person name="Haridas S."/>
            <person name="Kuo A."/>
            <person name="Mondo S."/>
            <person name="Pangilinan J."/>
            <person name="Riley R."/>
            <person name="LaButti K."/>
            <person name="Andreopoulos B."/>
            <person name="Lipzen A."/>
            <person name="Chen C."/>
            <person name="Yan M."/>
            <person name="Daum C."/>
            <person name="Ng V."/>
            <person name="Clum A."/>
            <person name="Steindorff A."/>
            <person name="Ohm R.A."/>
            <person name="Martin F."/>
            <person name="Silar P."/>
            <person name="Natvig D.O."/>
            <person name="Lalanne C."/>
            <person name="Gautier V."/>
            <person name="Ament-Velasquez S.L."/>
            <person name="Kruys A."/>
            <person name="Hutchinson M.I."/>
            <person name="Powell A.J."/>
            <person name="Barry K."/>
            <person name="Miller A.N."/>
            <person name="Grigoriev I.V."/>
            <person name="Debuchy R."/>
            <person name="Gladieux P."/>
            <person name="Hiltunen Thoren M."/>
            <person name="Johannesson H."/>
        </authorList>
    </citation>
    <scope>NUCLEOTIDE SEQUENCE</scope>
    <source>
        <strain evidence="3">CBS 955.72</strain>
    </source>
</reference>
<keyword evidence="4" id="KW-1185">Reference proteome</keyword>
<organism evidence="3 4">
    <name type="scientific">Lasiosphaeria hispida</name>
    <dbReference type="NCBI Taxonomy" id="260671"/>
    <lineage>
        <taxon>Eukaryota</taxon>
        <taxon>Fungi</taxon>
        <taxon>Dikarya</taxon>
        <taxon>Ascomycota</taxon>
        <taxon>Pezizomycotina</taxon>
        <taxon>Sordariomycetes</taxon>
        <taxon>Sordariomycetidae</taxon>
        <taxon>Sordariales</taxon>
        <taxon>Lasiosphaeriaceae</taxon>
        <taxon>Lasiosphaeria</taxon>
    </lineage>
</organism>
<dbReference type="InterPro" id="IPR056884">
    <property type="entry name" value="NPHP3-like_N"/>
</dbReference>
<dbReference type="Proteomes" id="UP001275084">
    <property type="component" value="Unassembled WGS sequence"/>
</dbReference>
<dbReference type="InterPro" id="IPR027417">
    <property type="entry name" value="P-loop_NTPase"/>
</dbReference>
<evidence type="ECO:0000256" key="1">
    <source>
        <dbReference type="ARBA" id="ARBA00022737"/>
    </source>
</evidence>
<sequence>MLWVSADPGCGKSGLARHLIDSVLRTTESRTVCYFFFKDGFEEQKHMIDALRCILHQLFTLKPALLFEAILRQFEVGGETSTSSFYELWRILTQAAEDRNAGEIICLLDAIDECGDRGSQLTKELCKLYGDGKHCTEFEAEISPHKSALRRD</sequence>
<dbReference type="Gene3D" id="3.40.50.300">
    <property type="entry name" value="P-loop containing nucleotide triphosphate hydrolases"/>
    <property type="match status" value="1"/>
</dbReference>
<protein>
    <recommendedName>
        <fullName evidence="2">Nephrocystin 3-like N-terminal domain-containing protein</fullName>
    </recommendedName>
</protein>